<proteinExistence type="inferred from homology"/>
<protein>
    <recommendedName>
        <fullName evidence="4">Flagellar motor switch protein FliG</fullName>
    </recommendedName>
</protein>
<evidence type="ECO:0000256" key="6">
    <source>
        <dbReference type="ARBA" id="ARBA00022500"/>
    </source>
</evidence>
<evidence type="ECO:0000256" key="8">
    <source>
        <dbReference type="ARBA" id="ARBA00023136"/>
    </source>
</evidence>
<keyword evidence="14" id="KW-0282">Flagellum</keyword>
<reference evidence="15" key="1">
    <citation type="submission" date="2016-10" db="EMBL/GenBank/DDBJ databases">
        <authorList>
            <person name="Varghese N."/>
            <person name="Submissions S."/>
        </authorList>
    </citation>
    <scope>NUCLEOTIDE SEQUENCE [LARGE SCALE GENOMIC DNA]</scope>
    <source>
        <strain evidence="15">DSM 26879</strain>
    </source>
</reference>
<dbReference type="InterPro" id="IPR032779">
    <property type="entry name" value="FliG_M"/>
</dbReference>
<name>A0A1I6GIA0_9RHOB</name>
<sequence>MHFDTSDSPALSRRRKAAMIVQMMISGGSNLSLSQLPESLQEVLTDELGAIKLVDRDTVAGVAAEFTAQLESIGLCAPGTRDGAIAALSDHLSPDLAARLRAQTAKVRNGDHWHVIADLPTARLVDIMTRESIEICAVALSKLQVGKAAEILTQTPGERARRITYAMALTSEISPDTVHRIGASLAKEYGQPAKIAFEKPPVQRLGAILNSTVTDTREDVLASLGEADPAFANDVRKAIFTFKDIAPRVKPTDIPNCIRAVDAEVLTRAIAAGLAGEQAMVDSAEFILGSLSQRMAGQLREDAEEMGTIKKSEAEAAMSAITTAIREMAESGVITLIDPDEEEEDKDE</sequence>
<keyword evidence="14" id="KW-0969">Cilium</keyword>
<evidence type="ECO:0000313" key="14">
    <source>
        <dbReference type="EMBL" id="SFR41861.1"/>
    </source>
</evidence>
<evidence type="ECO:0000256" key="2">
    <source>
        <dbReference type="ARBA" id="ARBA00004413"/>
    </source>
</evidence>
<dbReference type="EMBL" id="FOYP01000001">
    <property type="protein sequence ID" value="SFR41861.1"/>
    <property type="molecule type" value="Genomic_DNA"/>
</dbReference>
<evidence type="ECO:0000256" key="3">
    <source>
        <dbReference type="ARBA" id="ARBA00010299"/>
    </source>
</evidence>
<dbReference type="GO" id="GO:0006935">
    <property type="term" value="P:chemotaxis"/>
    <property type="evidence" value="ECO:0007669"/>
    <property type="project" value="UniProtKB-KW"/>
</dbReference>
<feature type="domain" description="Flagellar motor switch protein FliG N-terminal" evidence="13">
    <location>
        <begin position="11"/>
        <end position="110"/>
    </location>
</feature>
<keyword evidence="5" id="KW-1003">Cell membrane</keyword>
<accession>A0A1I6GIA0</accession>
<dbReference type="GO" id="GO:0071973">
    <property type="term" value="P:bacterial-type flagellum-dependent cell motility"/>
    <property type="evidence" value="ECO:0007669"/>
    <property type="project" value="InterPro"/>
</dbReference>
<evidence type="ECO:0000259" key="11">
    <source>
        <dbReference type="Pfam" id="PF01706"/>
    </source>
</evidence>
<keyword evidence="9" id="KW-0975">Bacterial flagellum</keyword>
<keyword evidence="8" id="KW-0472">Membrane</keyword>
<evidence type="ECO:0000256" key="10">
    <source>
        <dbReference type="ARBA" id="ARBA00025598"/>
    </source>
</evidence>
<dbReference type="SUPFAM" id="SSF48029">
    <property type="entry name" value="FliG"/>
    <property type="match status" value="1"/>
</dbReference>
<dbReference type="InterPro" id="IPR023087">
    <property type="entry name" value="Flg_Motor_Flig_C"/>
</dbReference>
<evidence type="ECO:0000256" key="5">
    <source>
        <dbReference type="ARBA" id="ARBA00022475"/>
    </source>
</evidence>
<feature type="domain" description="Flagellar motor switch protein FliG C-terminal" evidence="11">
    <location>
        <begin position="223"/>
        <end position="336"/>
    </location>
</feature>
<comment type="subcellular location">
    <subcellularLocation>
        <location evidence="1">Bacterial flagellum basal body</location>
    </subcellularLocation>
    <subcellularLocation>
        <location evidence="2">Cell membrane</location>
        <topology evidence="2">Peripheral membrane protein</topology>
        <orientation evidence="2">Cytoplasmic side</orientation>
    </subcellularLocation>
</comment>
<dbReference type="PRINTS" id="PR00954">
    <property type="entry name" value="FLGMOTORFLIG"/>
</dbReference>
<evidence type="ECO:0000313" key="15">
    <source>
        <dbReference type="Proteomes" id="UP000199478"/>
    </source>
</evidence>
<dbReference type="Proteomes" id="UP000199478">
    <property type="component" value="Unassembled WGS sequence"/>
</dbReference>
<evidence type="ECO:0000259" key="13">
    <source>
        <dbReference type="Pfam" id="PF14842"/>
    </source>
</evidence>
<organism evidence="14 15">
    <name type="scientific">Yoonia tamlensis</name>
    <dbReference type="NCBI Taxonomy" id="390270"/>
    <lineage>
        <taxon>Bacteria</taxon>
        <taxon>Pseudomonadati</taxon>
        <taxon>Pseudomonadota</taxon>
        <taxon>Alphaproteobacteria</taxon>
        <taxon>Rhodobacterales</taxon>
        <taxon>Paracoccaceae</taxon>
        <taxon>Yoonia</taxon>
    </lineage>
</organism>
<keyword evidence="14" id="KW-0966">Cell projection</keyword>
<keyword evidence="15" id="KW-1185">Reference proteome</keyword>
<dbReference type="InterPro" id="IPR011002">
    <property type="entry name" value="FliG_a-hlx"/>
</dbReference>
<dbReference type="AlphaFoldDB" id="A0A1I6GIA0"/>
<gene>
    <name evidence="14" type="ORF">SAMN04488005_1702</name>
</gene>
<evidence type="ECO:0000256" key="7">
    <source>
        <dbReference type="ARBA" id="ARBA00022779"/>
    </source>
</evidence>
<keyword evidence="7" id="KW-0283">Flagellar rotation</keyword>
<keyword evidence="6" id="KW-0145">Chemotaxis</keyword>
<dbReference type="STRING" id="390270.SAMN04488005_1702"/>
<evidence type="ECO:0000256" key="4">
    <source>
        <dbReference type="ARBA" id="ARBA00021870"/>
    </source>
</evidence>
<dbReference type="PANTHER" id="PTHR30534:SF0">
    <property type="entry name" value="FLAGELLAR MOTOR SWITCH PROTEIN FLIG"/>
    <property type="match status" value="1"/>
</dbReference>
<dbReference type="Gene3D" id="1.10.220.30">
    <property type="match status" value="2"/>
</dbReference>
<comment type="function">
    <text evidence="10">FliG is one of three proteins (FliG, FliN, FliM) that forms the rotor-mounted switch complex (C ring), located at the base of the basal body. This complex interacts with the CheY and CheZ chemotaxis proteins, in addition to contacting components of the motor that determine the direction of flagellar rotation.</text>
</comment>
<comment type="similarity">
    <text evidence="3">Belongs to the FliG family.</text>
</comment>
<dbReference type="Pfam" id="PF14842">
    <property type="entry name" value="FliG_N"/>
    <property type="match status" value="1"/>
</dbReference>
<evidence type="ECO:0000256" key="1">
    <source>
        <dbReference type="ARBA" id="ARBA00004117"/>
    </source>
</evidence>
<dbReference type="GO" id="GO:0009425">
    <property type="term" value="C:bacterial-type flagellum basal body"/>
    <property type="evidence" value="ECO:0007669"/>
    <property type="project" value="UniProtKB-SubCell"/>
</dbReference>
<dbReference type="GO" id="GO:0003774">
    <property type="term" value="F:cytoskeletal motor activity"/>
    <property type="evidence" value="ECO:0007669"/>
    <property type="project" value="InterPro"/>
</dbReference>
<dbReference type="InterPro" id="IPR000090">
    <property type="entry name" value="Flg_Motor_Flig"/>
</dbReference>
<dbReference type="RefSeq" id="WP_242650976.1">
    <property type="nucleotide sequence ID" value="NZ_FOYP01000001.1"/>
</dbReference>
<feature type="domain" description="Flagellar motor switch protein FliG middle" evidence="12">
    <location>
        <begin position="123"/>
        <end position="188"/>
    </location>
</feature>
<dbReference type="PANTHER" id="PTHR30534">
    <property type="entry name" value="FLAGELLAR MOTOR SWITCH PROTEIN FLIG"/>
    <property type="match status" value="1"/>
</dbReference>
<dbReference type="GO" id="GO:0005886">
    <property type="term" value="C:plasma membrane"/>
    <property type="evidence" value="ECO:0007669"/>
    <property type="project" value="UniProtKB-SubCell"/>
</dbReference>
<evidence type="ECO:0000259" key="12">
    <source>
        <dbReference type="Pfam" id="PF14841"/>
    </source>
</evidence>
<dbReference type="InterPro" id="IPR028263">
    <property type="entry name" value="FliG_N"/>
</dbReference>
<evidence type="ECO:0000256" key="9">
    <source>
        <dbReference type="ARBA" id="ARBA00023143"/>
    </source>
</evidence>
<dbReference type="Pfam" id="PF01706">
    <property type="entry name" value="FliG_C"/>
    <property type="match status" value="1"/>
</dbReference>
<dbReference type="Pfam" id="PF14841">
    <property type="entry name" value="FliG_M"/>
    <property type="match status" value="1"/>
</dbReference>